<dbReference type="Proteomes" id="UP000807115">
    <property type="component" value="Chromosome 1"/>
</dbReference>
<protein>
    <submittedName>
        <fullName evidence="1">Uncharacterized protein</fullName>
    </submittedName>
</protein>
<evidence type="ECO:0000313" key="2">
    <source>
        <dbReference type="Proteomes" id="UP000807115"/>
    </source>
</evidence>
<reference evidence="1" key="1">
    <citation type="journal article" date="2019" name="BMC Genomics">
        <title>A new reference genome for Sorghum bicolor reveals high levels of sequence similarity between sweet and grain genotypes: implications for the genetics of sugar metabolism.</title>
        <authorList>
            <person name="Cooper E.A."/>
            <person name="Brenton Z.W."/>
            <person name="Flinn B.S."/>
            <person name="Jenkins J."/>
            <person name="Shu S."/>
            <person name="Flowers D."/>
            <person name="Luo F."/>
            <person name="Wang Y."/>
            <person name="Xia P."/>
            <person name="Barry K."/>
            <person name="Daum C."/>
            <person name="Lipzen A."/>
            <person name="Yoshinaga Y."/>
            <person name="Schmutz J."/>
            <person name="Saski C."/>
            <person name="Vermerris W."/>
            <person name="Kresovich S."/>
        </authorList>
    </citation>
    <scope>NUCLEOTIDE SEQUENCE</scope>
</reference>
<organism evidence="1 2">
    <name type="scientific">Sorghum bicolor</name>
    <name type="common">Sorghum</name>
    <name type="synonym">Sorghum vulgare</name>
    <dbReference type="NCBI Taxonomy" id="4558"/>
    <lineage>
        <taxon>Eukaryota</taxon>
        <taxon>Viridiplantae</taxon>
        <taxon>Streptophyta</taxon>
        <taxon>Embryophyta</taxon>
        <taxon>Tracheophyta</taxon>
        <taxon>Spermatophyta</taxon>
        <taxon>Magnoliopsida</taxon>
        <taxon>Liliopsida</taxon>
        <taxon>Poales</taxon>
        <taxon>Poaceae</taxon>
        <taxon>PACMAD clade</taxon>
        <taxon>Panicoideae</taxon>
        <taxon>Andropogonodae</taxon>
        <taxon>Andropogoneae</taxon>
        <taxon>Sorghinae</taxon>
        <taxon>Sorghum</taxon>
    </lineage>
</organism>
<reference evidence="1" key="2">
    <citation type="submission" date="2020-10" db="EMBL/GenBank/DDBJ databases">
        <authorList>
            <person name="Cooper E.A."/>
            <person name="Brenton Z.W."/>
            <person name="Flinn B.S."/>
            <person name="Jenkins J."/>
            <person name="Shu S."/>
            <person name="Flowers D."/>
            <person name="Luo F."/>
            <person name="Wang Y."/>
            <person name="Xia P."/>
            <person name="Barry K."/>
            <person name="Daum C."/>
            <person name="Lipzen A."/>
            <person name="Yoshinaga Y."/>
            <person name="Schmutz J."/>
            <person name="Saski C."/>
            <person name="Vermerris W."/>
            <person name="Kresovich S."/>
        </authorList>
    </citation>
    <scope>NUCLEOTIDE SEQUENCE</scope>
</reference>
<name>A0A921S9M8_SORBI</name>
<evidence type="ECO:0000313" key="1">
    <source>
        <dbReference type="EMBL" id="KAG0553072.1"/>
    </source>
</evidence>
<proteinExistence type="predicted"/>
<sequence>MDHHQLYVATPQCMYLVLGAAPASVSKSSTLASRASCSFVPAHITPPLCRHHSHSACSHCHASSPV</sequence>
<comment type="caution">
    <text evidence="1">The sequence shown here is derived from an EMBL/GenBank/DDBJ whole genome shotgun (WGS) entry which is preliminary data.</text>
</comment>
<dbReference type="EMBL" id="CM027680">
    <property type="protein sequence ID" value="KAG0553072.1"/>
    <property type="molecule type" value="Genomic_DNA"/>
</dbReference>
<accession>A0A921S9M8</accession>
<gene>
    <name evidence="1" type="ORF">BDA96_01G563700</name>
</gene>
<dbReference type="AlphaFoldDB" id="A0A921S9M8"/>